<feature type="domain" description="Biotin carboxylation" evidence="10">
    <location>
        <begin position="633"/>
        <end position="1080"/>
    </location>
</feature>
<dbReference type="Pfam" id="PF02785">
    <property type="entry name" value="Biotin_carb_C"/>
    <property type="match status" value="1"/>
</dbReference>
<evidence type="ECO:0000256" key="1">
    <source>
        <dbReference type="ARBA" id="ARBA00001953"/>
    </source>
</evidence>
<dbReference type="InterPro" id="IPR014085">
    <property type="entry name" value="Allophanate_hydrolase"/>
</dbReference>
<keyword evidence="5 7" id="KW-0067">ATP-binding</keyword>
<dbReference type="EMBL" id="JAPZBT010000002">
    <property type="protein sequence ID" value="KAJ5375418.1"/>
    <property type="molecule type" value="Genomic_DNA"/>
</dbReference>
<proteinExistence type="predicted"/>
<dbReference type="Proteomes" id="UP001147752">
    <property type="component" value="Unassembled WGS sequence"/>
</dbReference>
<dbReference type="InterPro" id="IPR036928">
    <property type="entry name" value="AS_sf"/>
</dbReference>
<dbReference type="InterPro" id="IPR003778">
    <property type="entry name" value="CT_A_B"/>
</dbReference>
<dbReference type="PANTHER" id="PTHR18866">
    <property type="entry name" value="CARBOXYLASE:PYRUVATE/ACETYL-COA/PROPIONYL-COA CARBOXYLASE"/>
    <property type="match status" value="1"/>
</dbReference>
<dbReference type="Gene3D" id="3.90.1300.10">
    <property type="entry name" value="Amidase signature (AS) domain"/>
    <property type="match status" value="1"/>
</dbReference>
<dbReference type="GO" id="GO:0004847">
    <property type="term" value="F:urea carboxylase activity"/>
    <property type="evidence" value="ECO:0007669"/>
    <property type="project" value="TreeGrafter"/>
</dbReference>
<dbReference type="InterPro" id="IPR003833">
    <property type="entry name" value="CT_C_D"/>
</dbReference>
<dbReference type="PROSITE" id="PS50968">
    <property type="entry name" value="BIOTINYL_LIPOYL"/>
    <property type="match status" value="1"/>
</dbReference>
<dbReference type="InterPro" id="IPR000089">
    <property type="entry name" value="Biotin_lipoyl"/>
</dbReference>
<dbReference type="CDD" id="cd06850">
    <property type="entry name" value="biotinyl_domain"/>
    <property type="match status" value="1"/>
</dbReference>
<dbReference type="NCBIfam" id="NF006043">
    <property type="entry name" value="PRK08186.1"/>
    <property type="match status" value="1"/>
</dbReference>
<dbReference type="NCBIfam" id="TIGR00724">
    <property type="entry name" value="urea_amlyse_rel"/>
    <property type="match status" value="1"/>
</dbReference>
<keyword evidence="4" id="KW-0378">Hydrolase</keyword>
<feature type="domain" description="Lipoyl-binding" evidence="8">
    <location>
        <begin position="1753"/>
        <end position="1829"/>
    </location>
</feature>
<dbReference type="SUPFAM" id="SSF160467">
    <property type="entry name" value="PH0987 N-terminal domain-like"/>
    <property type="match status" value="1"/>
</dbReference>
<dbReference type="SUPFAM" id="SSF52440">
    <property type="entry name" value="PreATP-grasp domain"/>
    <property type="match status" value="1"/>
</dbReference>
<evidence type="ECO:0000256" key="5">
    <source>
        <dbReference type="ARBA" id="ARBA00022840"/>
    </source>
</evidence>
<dbReference type="Pfam" id="PF01425">
    <property type="entry name" value="Amidase"/>
    <property type="match status" value="1"/>
</dbReference>
<dbReference type="PROSITE" id="PS00866">
    <property type="entry name" value="CPSASE_1"/>
    <property type="match status" value="1"/>
</dbReference>
<evidence type="ECO:0000259" key="8">
    <source>
        <dbReference type="PROSITE" id="PS50968"/>
    </source>
</evidence>
<dbReference type="GO" id="GO:0005524">
    <property type="term" value="F:ATP binding"/>
    <property type="evidence" value="ECO:0007669"/>
    <property type="project" value="UniProtKB-UniRule"/>
</dbReference>
<feature type="domain" description="ATP-grasp" evidence="9">
    <location>
        <begin position="752"/>
        <end position="950"/>
    </location>
</feature>
<dbReference type="InterPro" id="IPR005479">
    <property type="entry name" value="CPAse_ATP-bd"/>
</dbReference>
<dbReference type="NCBIfam" id="TIGR02712">
    <property type="entry name" value="urea_carbox"/>
    <property type="match status" value="1"/>
</dbReference>
<reference evidence="11" key="2">
    <citation type="journal article" date="2023" name="IMA Fungus">
        <title>Comparative genomic study of the Penicillium genus elucidates a diverse pangenome and 15 lateral gene transfer events.</title>
        <authorList>
            <person name="Petersen C."/>
            <person name="Sorensen T."/>
            <person name="Nielsen M.R."/>
            <person name="Sondergaard T.E."/>
            <person name="Sorensen J.L."/>
            <person name="Fitzpatrick D.A."/>
            <person name="Frisvad J.C."/>
            <person name="Nielsen K.L."/>
        </authorList>
    </citation>
    <scope>NUCLEOTIDE SEQUENCE</scope>
    <source>
        <strain evidence="11">IBT 3081</strain>
    </source>
</reference>
<dbReference type="SUPFAM" id="SSF56059">
    <property type="entry name" value="Glutathione synthetase ATP-binding domain-like"/>
    <property type="match status" value="1"/>
</dbReference>
<dbReference type="SUPFAM" id="SSF51230">
    <property type="entry name" value="Single hybrid motif"/>
    <property type="match status" value="1"/>
</dbReference>
<sequence length="1829" mass="197407">MRSSHSTGGEEQPLTISQWRELQKTVSEPTHIFSLLERAQPNTSNAWISLATREQIIAQWENITTLRSQGKDLPLFGVPFAAKDNIDAAGFCTTAACPSFGTQPVNTDSTVVQRLKSQGAIIIGKTNLDQFATGLVGTRSPYGAVANSFDSNRVSGGSSSGSSVVVAQGLVPFSLGTDTAGSGRVPAGFNNLVGLKPTRGALSAHGVVPACRSLDCVSIFALSLEDAELILELAEGYDVQDAYSRDRAGCATDKSPRETLPSQPKLAICSNPEWFGQTEQAAAYQDALAKAQRLGWKLKPVDFTPLFSLASLLYEGPWVAERYAAIEKFIRSEPLEAMDPVVRGIIMKAEKFSATELFACEYHRQDLSREIEQIFGQYDALLVPTAPTFPSMQDLKDEPVAANSQLGTYTNFVNFLDWSALAIPAGWREDGLPFGITLIGGVWEEPRLLELARRWMSDAPRLLGATGVEYQERCSEPTATFNSMQLAVVGAHLSGFPLNKDLVSRGATLVTATTTAPCYQLFALHTIGPVSKPALKRVVDGGKSIEVEVWNMPLDKMGSFLGTIAAPLGIGSVELQDGRWVNGFICEPVGLENAKDVTSFGGWRSYSQSLDTSTAESSSAASTTPVTSIGEKRISTVLVANRGEIALRIIRTLREMKIASVAVYSSADARAPHVTAADVALPLVGNTVSDTYLNSKQILAMAFKANADAVIPGYGFLSENADFAATVEAAGLVWIGPTPEQMHDLGLKHLARDIAITAGIPVVPGSKGLVSSLDDALAEAEKIGYPVMVKSTAGGGGIGLQRCADVDALREAFDGVRRLGQANFGDDGVFIEHFIDRARHIEVQVLGDGAGRVICAGERDCSLQRRNQKVIEESPAGFVPVKVRADMRRAAAALAASLQYRNVGTVEFILDIDSKKFYFLEMNTRLQVEHPVTEAVTGLDLVECMMRIAMNDCTTLFPQQINEIPVSGAAIEARVYAESPIQGFRPSPGKLLNVEFPSGVRVDTWVSSGQELSSSFDPMVAKIIAHGDDRPAALRKLSEALENTIITGVETNLGYLQQIVAWESFNAGAFTTASLNTFPYEPHVVEVIDPGSDTAVQDFPGRQGLWHIGVPPSGPMDSYSFRLANKIVGNDDRAAGLECSIQGPTLLFHSPTTVAVVGANAPVSVDGEERKPGTTIRIQGGQKLRIGTATSGSRVYLAVRGGVQVPEVLNSRSTFAIGHLGGHNGRSLRIGDLLPLAQVMEGELPLPKAPIVSLPPVENREWVVGAIPGPHGSPTHFTQDGLQELFNGKWTVHYNSNRLGVRLTGPRPEWARQTGGDAGLHPSNIHDSPYSIGNVSFTGDEAVVLTADGPSLGGFVAFATVAEAEMWKFGQMRPGDHLRFHPISLGDAQALARVLEHSIATLSPLTDVDLRQTSPVAVSSPIVKEISEAGRFIRCCQAGDRALLLDFGNDNGFTLRQTFHIMNFIEMHRASPIPGVEELTSGVRSLHIRVKANFSLPQVIDALVAHEISLGTELPSRLASRVVHMPLVFNDERSRKAIARYTSTIRSSAPYLPSNIEFLQRLNGLDSPNPVETNIYEGAFLVLGLGDVYQGSPCAVPLDPRHRLFGTKYNPSRSFTPRGAVGIAGQYLCIYATDSPGGYQLVGRTVPIWDDFHKPRLGEKAPWTFSLLDQIRFYPVTEEALSAAEADGTSSDLIKISNAELDLNEYEKWLGEHAEDITTVRDQRSKAVHEADFFDDLLQPYDPITMRPGRRQESDDSMTGERVKALLPGRCFSCAVEEGDQIRAGDPLIWIESNKMEVKICAPVSGKCVKLLAAEGDILGPSDIVAIIQ</sequence>
<dbReference type="SMART" id="SM00878">
    <property type="entry name" value="Biotin_carb_C"/>
    <property type="match status" value="1"/>
</dbReference>
<evidence type="ECO:0000259" key="10">
    <source>
        <dbReference type="PROSITE" id="PS50979"/>
    </source>
</evidence>
<dbReference type="InterPro" id="IPR053844">
    <property type="entry name" value="AH_C"/>
</dbReference>
<dbReference type="InterPro" id="IPR016185">
    <property type="entry name" value="PreATP-grasp_dom_sf"/>
</dbReference>
<evidence type="ECO:0000256" key="7">
    <source>
        <dbReference type="PROSITE-ProRule" id="PRU00409"/>
    </source>
</evidence>
<dbReference type="SUPFAM" id="SSF75304">
    <property type="entry name" value="Amidase signature (AS) enzymes"/>
    <property type="match status" value="1"/>
</dbReference>
<keyword evidence="12" id="KW-1185">Reference proteome</keyword>
<name>A0A9W9SFW8_9EURO</name>
<dbReference type="PROSITE" id="PS50979">
    <property type="entry name" value="BC"/>
    <property type="match status" value="1"/>
</dbReference>
<dbReference type="Gene3D" id="1.20.58.1700">
    <property type="match status" value="1"/>
</dbReference>
<dbReference type="InterPro" id="IPR005482">
    <property type="entry name" value="Biotin_COase_C"/>
</dbReference>
<dbReference type="PROSITE" id="PS00867">
    <property type="entry name" value="CPSASE_2"/>
    <property type="match status" value="1"/>
</dbReference>
<organism evidence="11 12">
    <name type="scientific">Penicillium concentricum</name>
    <dbReference type="NCBI Taxonomy" id="293559"/>
    <lineage>
        <taxon>Eukaryota</taxon>
        <taxon>Fungi</taxon>
        <taxon>Dikarya</taxon>
        <taxon>Ascomycota</taxon>
        <taxon>Pezizomycotina</taxon>
        <taxon>Eurotiomycetes</taxon>
        <taxon>Eurotiomycetidae</taxon>
        <taxon>Eurotiales</taxon>
        <taxon>Aspergillaceae</taxon>
        <taxon>Penicillium</taxon>
    </lineage>
</organism>
<dbReference type="Gene3D" id="3.30.1360.40">
    <property type="match status" value="1"/>
</dbReference>
<dbReference type="PROSITE" id="PS50975">
    <property type="entry name" value="ATP_GRASP"/>
    <property type="match status" value="1"/>
</dbReference>
<dbReference type="Pfam" id="PF00364">
    <property type="entry name" value="Biotin_lipoyl"/>
    <property type="match status" value="1"/>
</dbReference>
<evidence type="ECO:0000259" key="9">
    <source>
        <dbReference type="PROSITE" id="PS50975"/>
    </source>
</evidence>
<evidence type="ECO:0000256" key="3">
    <source>
        <dbReference type="ARBA" id="ARBA00022741"/>
    </source>
</evidence>
<protein>
    <submittedName>
        <fullName evidence="11">Urea carboxylase</fullName>
    </submittedName>
</protein>
<dbReference type="SMART" id="SM00796">
    <property type="entry name" value="AHS1"/>
    <property type="match status" value="1"/>
</dbReference>
<evidence type="ECO:0000256" key="6">
    <source>
        <dbReference type="ARBA" id="ARBA00023267"/>
    </source>
</evidence>
<evidence type="ECO:0000256" key="4">
    <source>
        <dbReference type="ARBA" id="ARBA00022801"/>
    </source>
</evidence>
<dbReference type="InterPro" id="IPR011054">
    <property type="entry name" value="Rudment_hybrid_motif"/>
</dbReference>
<dbReference type="GO" id="GO:0016787">
    <property type="term" value="F:hydrolase activity"/>
    <property type="evidence" value="ECO:0007669"/>
    <property type="project" value="UniProtKB-KW"/>
</dbReference>
<dbReference type="PANTHER" id="PTHR18866:SF128">
    <property type="entry name" value="UREA AMIDOLYASE"/>
    <property type="match status" value="1"/>
</dbReference>
<dbReference type="InterPro" id="IPR029000">
    <property type="entry name" value="Cyclophilin-like_dom_sf"/>
</dbReference>
<keyword evidence="6" id="KW-0092">Biotin</keyword>
<dbReference type="RefSeq" id="XP_056581404.1">
    <property type="nucleotide sequence ID" value="XM_056725154.1"/>
</dbReference>
<keyword evidence="3 7" id="KW-0547">Nucleotide-binding</keyword>
<keyword evidence="2" id="KW-0436">Ligase</keyword>
<dbReference type="GO" id="GO:0046872">
    <property type="term" value="F:metal ion binding"/>
    <property type="evidence" value="ECO:0007669"/>
    <property type="project" value="InterPro"/>
</dbReference>
<evidence type="ECO:0000256" key="2">
    <source>
        <dbReference type="ARBA" id="ARBA00022598"/>
    </source>
</evidence>
<dbReference type="SMART" id="SM00797">
    <property type="entry name" value="AHS2"/>
    <property type="match status" value="1"/>
</dbReference>
<dbReference type="NCBIfam" id="TIGR02713">
    <property type="entry name" value="allophanate_hyd"/>
    <property type="match status" value="1"/>
</dbReference>
<dbReference type="Gene3D" id="2.40.50.100">
    <property type="match status" value="1"/>
</dbReference>
<dbReference type="Pfam" id="PF00289">
    <property type="entry name" value="Biotin_carb_N"/>
    <property type="match status" value="1"/>
</dbReference>
<accession>A0A9W9SFW8</accession>
<dbReference type="SUPFAM" id="SSF51246">
    <property type="entry name" value="Rudiment single hybrid motif"/>
    <property type="match status" value="1"/>
</dbReference>
<dbReference type="Pfam" id="PF02626">
    <property type="entry name" value="CT_A_B"/>
    <property type="match status" value="1"/>
</dbReference>
<dbReference type="SUPFAM" id="SSF50891">
    <property type="entry name" value="Cyclophilin-like"/>
    <property type="match status" value="2"/>
</dbReference>
<evidence type="ECO:0000313" key="12">
    <source>
        <dbReference type="Proteomes" id="UP001147752"/>
    </source>
</evidence>
<dbReference type="Gene3D" id="2.40.100.10">
    <property type="entry name" value="Cyclophilin-like"/>
    <property type="match status" value="2"/>
</dbReference>
<reference evidence="11" key="1">
    <citation type="submission" date="2022-12" db="EMBL/GenBank/DDBJ databases">
        <authorList>
            <person name="Petersen C."/>
        </authorList>
    </citation>
    <scope>NUCLEOTIDE SEQUENCE</scope>
    <source>
        <strain evidence="11">IBT 3081</strain>
    </source>
</reference>
<dbReference type="GeneID" id="81464337"/>
<dbReference type="InterPro" id="IPR050856">
    <property type="entry name" value="Biotin_carboxylase_complex"/>
</dbReference>
<dbReference type="InterPro" id="IPR011764">
    <property type="entry name" value="Biotin_carboxylation_dom"/>
</dbReference>
<dbReference type="InterPro" id="IPR005481">
    <property type="entry name" value="BC-like_N"/>
</dbReference>
<dbReference type="OrthoDB" id="196847at2759"/>
<comment type="cofactor">
    <cofactor evidence="1">
        <name>biotin</name>
        <dbReference type="ChEBI" id="CHEBI:57586"/>
    </cofactor>
</comment>
<dbReference type="Pfam" id="PF02786">
    <property type="entry name" value="CPSase_L_D2"/>
    <property type="match status" value="1"/>
</dbReference>
<dbReference type="Pfam" id="PF02682">
    <property type="entry name" value="CT_C_D"/>
    <property type="match status" value="1"/>
</dbReference>
<dbReference type="InterPro" id="IPR011053">
    <property type="entry name" value="Single_hybrid_motif"/>
</dbReference>
<comment type="caution">
    <text evidence="11">The sequence shown here is derived from an EMBL/GenBank/DDBJ whole genome shotgun (WGS) entry which is preliminary data.</text>
</comment>
<dbReference type="InterPro" id="IPR011761">
    <property type="entry name" value="ATP-grasp"/>
</dbReference>
<dbReference type="Pfam" id="PF21986">
    <property type="entry name" value="AH_C"/>
    <property type="match status" value="1"/>
</dbReference>
<dbReference type="InterPro" id="IPR014084">
    <property type="entry name" value="Urea_COase"/>
</dbReference>
<dbReference type="Gene3D" id="3.10.490.10">
    <property type="entry name" value="Gamma-glutamyl cyclotransferase-like"/>
    <property type="match status" value="1"/>
</dbReference>
<evidence type="ECO:0000313" key="11">
    <source>
        <dbReference type="EMBL" id="KAJ5375418.1"/>
    </source>
</evidence>
<gene>
    <name evidence="11" type="ORF">N7517_007424</name>
</gene>
<dbReference type="Gene3D" id="3.30.470.20">
    <property type="entry name" value="ATP-grasp fold, B domain"/>
    <property type="match status" value="1"/>
</dbReference>
<dbReference type="InterPro" id="IPR023631">
    <property type="entry name" value="Amidase_dom"/>
</dbReference>